<feature type="transmembrane region" description="Helical" evidence="5">
    <location>
        <begin position="158"/>
        <end position="178"/>
    </location>
</feature>
<keyword evidence="4 5" id="KW-0472">Membrane</keyword>
<comment type="subcellular location">
    <subcellularLocation>
        <location evidence="1">Membrane</location>
        <topology evidence="1">Multi-pass membrane protein</topology>
    </subcellularLocation>
</comment>
<dbReference type="GO" id="GO:0005768">
    <property type="term" value="C:endosome"/>
    <property type="evidence" value="ECO:0007669"/>
    <property type="project" value="TreeGrafter"/>
</dbReference>
<dbReference type="PANTHER" id="PTHR14856:SF11">
    <property type="entry name" value="PQ-LOOP REPEAT-CONTAINING PROTEIN 1 ISOFORM X1"/>
    <property type="match status" value="1"/>
</dbReference>
<evidence type="ECO:0000256" key="2">
    <source>
        <dbReference type="ARBA" id="ARBA00022692"/>
    </source>
</evidence>
<dbReference type="InterPro" id="IPR006603">
    <property type="entry name" value="PQ-loop_rpt"/>
</dbReference>
<proteinExistence type="predicted"/>
<feature type="transmembrane region" description="Helical" evidence="5">
    <location>
        <begin position="190"/>
        <end position="210"/>
    </location>
</feature>
<evidence type="ECO:0000256" key="3">
    <source>
        <dbReference type="ARBA" id="ARBA00022989"/>
    </source>
</evidence>
<evidence type="ECO:0000256" key="4">
    <source>
        <dbReference type="ARBA" id="ARBA00023136"/>
    </source>
</evidence>
<dbReference type="InterPro" id="IPR052241">
    <property type="entry name" value="SLC66/Scramblase_ANY1"/>
</dbReference>
<dbReference type="AlphaFoldDB" id="A0A1S3PWP9"/>
<dbReference type="STRING" id="8030.ENSSSAP00000020950"/>
<feature type="transmembrane region" description="Helical" evidence="5">
    <location>
        <begin position="24"/>
        <end position="42"/>
    </location>
</feature>
<dbReference type="PANTHER" id="PTHR14856">
    <property type="entry name" value="PQ-LOOP REPEAT-CONTAINING PROTEIN 1-LIKE PROTEIN"/>
    <property type="match status" value="1"/>
</dbReference>
<dbReference type="RefSeq" id="XP_014032096.2">
    <property type="nucleotide sequence ID" value="XM_014176621.2"/>
</dbReference>
<feature type="transmembrane region" description="Helical" evidence="5">
    <location>
        <begin position="54"/>
        <end position="74"/>
    </location>
</feature>
<evidence type="ECO:0000256" key="5">
    <source>
        <dbReference type="SAM" id="Phobius"/>
    </source>
</evidence>
<dbReference type="PaxDb" id="8030-ENSSSAP00000020950"/>
<dbReference type="RefSeq" id="XP_014032097.2">
    <property type="nucleotide sequence ID" value="XM_014176622.2"/>
</dbReference>
<reference evidence="7 8" key="1">
    <citation type="submission" date="2025-05" db="UniProtKB">
        <authorList>
            <consortium name="RefSeq"/>
        </authorList>
    </citation>
    <scope>IDENTIFICATION</scope>
</reference>
<keyword evidence="3 5" id="KW-1133">Transmembrane helix</keyword>
<dbReference type="Gene3D" id="1.20.1280.290">
    <property type="match status" value="2"/>
</dbReference>
<evidence type="ECO:0000313" key="8">
    <source>
        <dbReference type="RefSeq" id="XP_014032097.2"/>
    </source>
</evidence>
<keyword evidence="6" id="KW-1185">Reference proteome</keyword>
<dbReference type="GO" id="GO:0016020">
    <property type="term" value="C:membrane"/>
    <property type="evidence" value="ECO:0007669"/>
    <property type="project" value="UniProtKB-SubCell"/>
</dbReference>
<organism evidence="6 7">
    <name type="scientific">Salmo salar</name>
    <name type="common">Atlantic salmon</name>
    <dbReference type="NCBI Taxonomy" id="8030"/>
    <lineage>
        <taxon>Eukaryota</taxon>
        <taxon>Metazoa</taxon>
        <taxon>Chordata</taxon>
        <taxon>Craniata</taxon>
        <taxon>Vertebrata</taxon>
        <taxon>Euteleostomi</taxon>
        <taxon>Actinopterygii</taxon>
        <taxon>Neopterygii</taxon>
        <taxon>Teleostei</taxon>
        <taxon>Protacanthopterygii</taxon>
        <taxon>Salmoniformes</taxon>
        <taxon>Salmonidae</taxon>
        <taxon>Salmoninae</taxon>
        <taxon>Salmo</taxon>
    </lineage>
</organism>
<keyword evidence="2 5" id="KW-0812">Transmembrane</keyword>
<name>A0A1S3PWP9_SALSA</name>
<dbReference type="GO" id="GO:0005802">
    <property type="term" value="C:trans-Golgi network"/>
    <property type="evidence" value="ECO:0007669"/>
    <property type="project" value="TreeGrafter"/>
</dbReference>
<dbReference type="GO" id="GO:0005829">
    <property type="term" value="C:cytosol"/>
    <property type="evidence" value="ECO:0007669"/>
    <property type="project" value="GOC"/>
</dbReference>
<dbReference type="KEGG" id="sasa:106587961"/>
<feature type="transmembrane region" description="Helical" evidence="5">
    <location>
        <begin position="133"/>
        <end position="152"/>
    </location>
</feature>
<dbReference type="GO" id="GO:0045332">
    <property type="term" value="P:phospholipid translocation"/>
    <property type="evidence" value="ECO:0007669"/>
    <property type="project" value="TreeGrafter"/>
</dbReference>
<dbReference type="SMART" id="SM00679">
    <property type="entry name" value="CTNS"/>
    <property type="match status" value="2"/>
</dbReference>
<dbReference type="GeneID" id="106587961"/>
<accession>A0A1S3PWP9</accession>
<dbReference type="Proteomes" id="UP001652741">
    <property type="component" value="Chromosome ssa26"/>
</dbReference>
<dbReference type="Pfam" id="PF04193">
    <property type="entry name" value="PQ-loop"/>
    <property type="match status" value="2"/>
</dbReference>
<dbReference type="GO" id="GO:0042147">
    <property type="term" value="P:retrograde transport, endosome to Golgi"/>
    <property type="evidence" value="ECO:0007669"/>
    <property type="project" value="TreeGrafter"/>
</dbReference>
<evidence type="ECO:0000313" key="6">
    <source>
        <dbReference type="Proteomes" id="UP001652741"/>
    </source>
</evidence>
<evidence type="ECO:0000256" key="1">
    <source>
        <dbReference type="ARBA" id="ARBA00004141"/>
    </source>
</evidence>
<feature type="transmembrane region" description="Helical" evidence="5">
    <location>
        <begin position="216"/>
        <end position="238"/>
    </location>
</feature>
<gene>
    <name evidence="7 8" type="primary">LOC106587961</name>
</gene>
<protein>
    <submittedName>
        <fullName evidence="7 8">Solute carrier family 66 member 2-like</fullName>
    </submittedName>
</protein>
<sequence length="247" mass="27916">MDNRLGLGDEEEGDVGTLWHSLDWLTSCVMVVGGALPYASQYQQILRTKNTDGFSTRVCLVLLVANILRILFWFGKQFEVTLLLQSVVMILTMLVMLNLCCSVQNTNRISTKQQHITDLDPRFFWSWDGFEDYLIFLLAFTLPCAFTTLLLLDSSLFVESLGFLAVLTEAMLGLPQLLQNQRNHSTTGMSVNMVLLWMAGDSFKTAYFALKESPLQFLLCGLAQVLVDLAILYQVCLYSQDPWDKLA</sequence>
<evidence type="ECO:0000313" key="7">
    <source>
        <dbReference type="RefSeq" id="XP_014032096.2"/>
    </source>
</evidence>
<feature type="transmembrane region" description="Helical" evidence="5">
    <location>
        <begin position="80"/>
        <end position="100"/>
    </location>
</feature>